<dbReference type="AlphaFoldDB" id="A0A840SFV1"/>
<sequence length="381" mass="44173">MMKKKHLLFLFLMSFACSVFSYDVYDFYDYEESEYVDDYGFSEDMDFGSVISREENSGKNLSDEESAADDEETVSEWEQPSLEDYYGRDFSSVQQYYRARVTEQKVNVRKQPSTSSEKVKVVYKDDVVFVRGFDDERQNVDGPGYWVMISDSERGDLSGWIYSKYLDIDHNLYSGRFSYIRTEKHESGFESLVLKLSRCYENAVYVDVVLKRNEGQDFCTFTWGPANPQFKYYDPVGTFVLNEESGIIKHVSYNGGNYDSLWSCFTDDMEFMIQDAGKSSTARALNVYETSSGQLIFSGNYYKDIFLEEDSIVVAEIYNSWNIGNGYISKESIKKAEEFKESLSAENLKKGEILVLYRLNLKTTKMEYIRCVLSVKQKAAF</sequence>
<name>A0A840SFV1_9SPIR</name>
<evidence type="ECO:0000256" key="1">
    <source>
        <dbReference type="SAM" id="MobiDB-lite"/>
    </source>
</evidence>
<protein>
    <recommendedName>
        <fullName evidence="3">SH3b domain-containing protein</fullName>
    </recommendedName>
</protein>
<dbReference type="Pfam" id="PF08239">
    <property type="entry name" value="SH3_3"/>
    <property type="match status" value="1"/>
</dbReference>
<gene>
    <name evidence="4" type="ORF">HNP77_002002</name>
</gene>
<feature type="chain" id="PRO_5032679041" description="SH3b domain-containing protein" evidence="2">
    <location>
        <begin position="22"/>
        <end position="381"/>
    </location>
</feature>
<evidence type="ECO:0000313" key="4">
    <source>
        <dbReference type="EMBL" id="MBB5219620.1"/>
    </source>
</evidence>
<keyword evidence="2" id="KW-0732">Signal</keyword>
<keyword evidence="5" id="KW-1185">Reference proteome</keyword>
<dbReference type="Proteomes" id="UP000578697">
    <property type="component" value="Unassembled WGS sequence"/>
</dbReference>
<feature type="region of interest" description="Disordered" evidence="1">
    <location>
        <begin position="54"/>
        <end position="75"/>
    </location>
</feature>
<reference evidence="4 5" key="1">
    <citation type="submission" date="2020-08" db="EMBL/GenBank/DDBJ databases">
        <title>Genomic Encyclopedia of Type Strains, Phase IV (KMG-IV): sequencing the most valuable type-strain genomes for metagenomic binning, comparative biology and taxonomic classification.</title>
        <authorList>
            <person name="Goeker M."/>
        </authorList>
    </citation>
    <scope>NUCLEOTIDE SEQUENCE [LARGE SCALE GENOMIC DNA]</scope>
    <source>
        <strain evidence="4 5">DSM 103679</strain>
    </source>
</reference>
<feature type="domain" description="SH3b" evidence="3">
    <location>
        <begin position="106"/>
        <end position="167"/>
    </location>
</feature>
<organism evidence="4 5">
    <name type="scientific">Treponema rectale</name>
    <dbReference type="NCBI Taxonomy" id="744512"/>
    <lineage>
        <taxon>Bacteria</taxon>
        <taxon>Pseudomonadati</taxon>
        <taxon>Spirochaetota</taxon>
        <taxon>Spirochaetia</taxon>
        <taxon>Spirochaetales</taxon>
        <taxon>Treponemataceae</taxon>
        <taxon>Treponema</taxon>
    </lineage>
</organism>
<feature type="compositionally biased region" description="Acidic residues" evidence="1">
    <location>
        <begin position="63"/>
        <end position="75"/>
    </location>
</feature>
<evidence type="ECO:0000259" key="3">
    <source>
        <dbReference type="Pfam" id="PF08239"/>
    </source>
</evidence>
<dbReference type="InterPro" id="IPR003646">
    <property type="entry name" value="SH3-like_bac-type"/>
</dbReference>
<evidence type="ECO:0000313" key="5">
    <source>
        <dbReference type="Proteomes" id="UP000578697"/>
    </source>
</evidence>
<evidence type="ECO:0000256" key="2">
    <source>
        <dbReference type="SAM" id="SignalP"/>
    </source>
</evidence>
<proteinExistence type="predicted"/>
<accession>A0A840SFV1</accession>
<dbReference type="RefSeq" id="WP_184653041.1">
    <property type="nucleotide sequence ID" value="NZ_JACHFR010000003.1"/>
</dbReference>
<comment type="caution">
    <text evidence="4">The sequence shown here is derived from an EMBL/GenBank/DDBJ whole genome shotgun (WGS) entry which is preliminary data.</text>
</comment>
<dbReference type="PROSITE" id="PS51257">
    <property type="entry name" value="PROKAR_LIPOPROTEIN"/>
    <property type="match status" value="1"/>
</dbReference>
<dbReference type="Gene3D" id="2.30.30.40">
    <property type="entry name" value="SH3 Domains"/>
    <property type="match status" value="1"/>
</dbReference>
<dbReference type="EMBL" id="JACHFR010000003">
    <property type="protein sequence ID" value="MBB5219620.1"/>
    <property type="molecule type" value="Genomic_DNA"/>
</dbReference>
<feature type="signal peptide" evidence="2">
    <location>
        <begin position="1"/>
        <end position="21"/>
    </location>
</feature>